<dbReference type="EMBL" id="GGEC01076991">
    <property type="protein sequence ID" value="MBX57475.1"/>
    <property type="molecule type" value="Transcribed_RNA"/>
</dbReference>
<evidence type="ECO:0000313" key="2">
    <source>
        <dbReference type="EMBL" id="MBX57475.1"/>
    </source>
</evidence>
<organism evidence="2">
    <name type="scientific">Rhizophora mucronata</name>
    <name type="common">Asiatic mangrove</name>
    <dbReference type="NCBI Taxonomy" id="61149"/>
    <lineage>
        <taxon>Eukaryota</taxon>
        <taxon>Viridiplantae</taxon>
        <taxon>Streptophyta</taxon>
        <taxon>Embryophyta</taxon>
        <taxon>Tracheophyta</taxon>
        <taxon>Spermatophyta</taxon>
        <taxon>Magnoliopsida</taxon>
        <taxon>eudicotyledons</taxon>
        <taxon>Gunneridae</taxon>
        <taxon>Pentapetalae</taxon>
        <taxon>rosids</taxon>
        <taxon>fabids</taxon>
        <taxon>Malpighiales</taxon>
        <taxon>Rhizophoraceae</taxon>
        <taxon>Rhizophora</taxon>
    </lineage>
</organism>
<evidence type="ECO:0000256" key="1">
    <source>
        <dbReference type="SAM" id="MobiDB-lite"/>
    </source>
</evidence>
<accession>A0A2P2PRZ7</accession>
<proteinExistence type="predicted"/>
<sequence>MNQLLVSGPAGFQFGRLSLLSLHFIYVPLHFSGLSSPNSQGCQMMSQTSRMLSKGPCPGLEMTLA</sequence>
<reference evidence="2" key="1">
    <citation type="submission" date="2018-02" db="EMBL/GenBank/DDBJ databases">
        <title>Rhizophora mucronata_Transcriptome.</title>
        <authorList>
            <person name="Meera S.P."/>
            <person name="Sreeshan A."/>
            <person name="Augustine A."/>
        </authorList>
    </citation>
    <scope>NUCLEOTIDE SEQUENCE</scope>
    <source>
        <tissue evidence="2">Leaf</tissue>
    </source>
</reference>
<protein>
    <submittedName>
        <fullName evidence="2">Auxin response factor</fullName>
    </submittedName>
</protein>
<feature type="region of interest" description="Disordered" evidence="1">
    <location>
        <begin position="45"/>
        <end position="65"/>
    </location>
</feature>
<name>A0A2P2PRZ7_RHIMU</name>
<dbReference type="AlphaFoldDB" id="A0A2P2PRZ7"/>